<keyword evidence="1" id="KW-0812">Transmembrane</keyword>
<feature type="transmembrane region" description="Helical" evidence="1">
    <location>
        <begin position="47"/>
        <end position="67"/>
    </location>
</feature>
<proteinExistence type="predicted"/>
<name>X1UP85_9ZZZZ</name>
<evidence type="ECO:0000256" key="1">
    <source>
        <dbReference type="SAM" id="Phobius"/>
    </source>
</evidence>
<keyword evidence="1" id="KW-0472">Membrane</keyword>
<sequence>MKIEFEFGDHYKNLENEQGANQGLSLPNVTNVTNKQQAQEDIDKSRITVSFLSPFLFRVYFFSMYLMRKYRESYRRDVFGGLFLHSLISKKPFSGFFLI</sequence>
<dbReference type="EMBL" id="BARW01021977">
    <property type="protein sequence ID" value="GAI94159.1"/>
    <property type="molecule type" value="Genomic_DNA"/>
</dbReference>
<dbReference type="AlphaFoldDB" id="X1UP85"/>
<keyword evidence="1" id="KW-1133">Transmembrane helix</keyword>
<accession>X1UP85</accession>
<protein>
    <submittedName>
        <fullName evidence="2">Uncharacterized protein</fullName>
    </submittedName>
</protein>
<comment type="caution">
    <text evidence="2">The sequence shown here is derived from an EMBL/GenBank/DDBJ whole genome shotgun (WGS) entry which is preliminary data.</text>
</comment>
<organism evidence="2">
    <name type="scientific">marine sediment metagenome</name>
    <dbReference type="NCBI Taxonomy" id="412755"/>
    <lineage>
        <taxon>unclassified sequences</taxon>
        <taxon>metagenomes</taxon>
        <taxon>ecological metagenomes</taxon>
    </lineage>
</organism>
<reference evidence="2" key="1">
    <citation type="journal article" date="2014" name="Front. Microbiol.">
        <title>High frequency of phylogenetically diverse reductive dehalogenase-homologous genes in deep subseafloor sedimentary metagenomes.</title>
        <authorList>
            <person name="Kawai M."/>
            <person name="Futagami T."/>
            <person name="Toyoda A."/>
            <person name="Takaki Y."/>
            <person name="Nishi S."/>
            <person name="Hori S."/>
            <person name="Arai W."/>
            <person name="Tsubouchi T."/>
            <person name="Morono Y."/>
            <person name="Uchiyama I."/>
            <person name="Ito T."/>
            <person name="Fujiyama A."/>
            <person name="Inagaki F."/>
            <person name="Takami H."/>
        </authorList>
    </citation>
    <scope>NUCLEOTIDE SEQUENCE</scope>
    <source>
        <strain evidence="2">Expedition CK06-06</strain>
    </source>
</reference>
<gene>
    <name evidence="2" type="ORF">S12H4_36807</name>
</gene>
<evidence type="ECO:0000313" key="2">
    <source>
        <dbReference type="EMBL" id="GAI94159.1"/>
    </source>
</evidence>